<dbReference type="EMBL" id="JAWXYG010000001">
    <property type="protein sequence ID" value="KAK4284970.1"/>
    <property type="molecule type" value="Genomic_DNA"/>
</dbReference>
<comment type="caution">
    <text evidence="7">The sequence shown here is derived from an EMBL/GenBank/DDBJ whole genome shotgun (WGS) entry which is preliminary data.</text>
</comment>
<dbReference type="SUPFAM" id="SSF53474">
    <property type="entry name" value="alpha/beta-Hydrolases"/>
    <property type="match status" value="1"/>
</dbReference>
<evidence type="ECO:0000256" key="2">
    <source>
        <dbReference type="ARBA" id="ARBA00008456"/>
    </source>
</evidence>
<dbReference type="PANTHER" id="PTHR46812">
    <property type="entry name" value="CARBOXYMETHYLENEBUTENOLIDASE HOMOLOG"/>
    <property type="match status" value="1"/>
</dbReference>
<comment type="similarity">
    <text evidence="2">Belongs to the dienelactone hydrolase family.</text>
</comment>
<keyword evidence="8" id="KW-1185">Reference proteome</keyword>
<dbReference type="GO" id="GO:0005829">
    <property type="term" value="C:cytosol"/>
    <property type="evidence" value="ECO:0007669"/>
    <property type="project" value="UniProtKB-SubCell"/>
</dbReference>
<dbReference type="Pfam" id="PF01738">
    <property type="entry name" value="DLH"/>
    <property type="match status" value="1"/>
</dbReference>
<dbReference type="PANTHER" id="PTHR46812:SF1">
    <property type="entry name" value="CARBOXYMETHYLENEBUTENOLIDASE HOMOLOG"/>
    <property type="match status" value="1"/>
</dbReference>
<name>A0AAE1N7Q4_9FABA</name>
<dbReference type="GO" id="GO:0009507">
    <property type="term" value="C:chloroplast"/>
    <property type="evidence" value="ECO:0007669"/>
    <property type="project" value="TreeGrafter"/>
</dbReference>
<feature type="domain" description="Dienelactone hydrolase" evidence="6">
    <location>
        <begin position="92"/>
        <end position="304"/>
    </location>
</feature>
<organism evidence="7 8">
    <name type="scientific">Acacia crassicarpa</name>
    <name type="common">northern wattle</name>
    <dbReference type="NCBI Taxonomy" id="499986"/>
    <lineage>
        <taxon>Eukaryota</taxon>
        <taxon>Viridiplantae</taxon>
        <taxon>Streptophyta</taxon>
        <taxon>Embryophyta</taxon>
        <taxon>Tracheophyta</taxon>
        <taxon>Spermatophyta</taxon>
        <taxon>Magnoliopsida</taxon>
        <taxon>eudicotyledons</taxon>
        <taxon>Gunneridae</taxon>
        <taxon>Pentapetalae</taxon>
        <taxon>rosids</taxon>
        <taxon>fabids</taxon>
        <taxon>Fabales</taxon>
        <taxon>Fabaceae</taxon>
        <taxon>Caesalpinioideae</taxon>
        <taxon>mimosoid clade</taxon>
        <taxon>Acacieae</taxon>
        <taxon>Acacia</taxon>
    </lineage>
</organism>
<comment type="subcellular location">
    <subcellularLocation>
        <location evidence="1">Cytoplasm</location>
        <location evidence="1">Cytosol</location>
    </subcellularLocation>
</comment>
<evidence type="ECO:0000313" key="8">
    <source>
        <dbReference type="Proteomes" id="UP001293593"/>
    </source>
</evidence>
<dbReference type="Gene3D" id="3.40.50.1820">
    <property type="entry name" value="alpha/beta hydrolase"/>
    <property type="match status" value="1"/>
</dbReference>
<protein>
    <recommendedName>
        <fullName evidence="3">Carboxymethylenebutenolidase homolog</fullName>
    </recommendedName>
</protein>
<dbReference type="InterPro" id="IPR002925">
    <property type="entry name" value="Dienelactn_hydro"/>
</dbReference>
<evidence type="ECO:0000259" key="6">
    <source>
        <dbReference type="Pfam" id="PF01738"/>
    </source>
</evidence>
<evidence type="ECO:0000256" key="4">
    <source>
        <dbReference type="ARBA" id="ARBA00022490"/>
    </source>
</evidence>
<dbReference type="InterPro" id="IPR029058">
    <property type="entry name" value="AB_hydrolase_fold"/>
</dbReference>
<evidence type="ECO:0000256" key="5">
    <source>
        <dbReference type="ARBA" id="ARBA00022801"/>
    </source>
</evidence>
<dbReference type="AlphaFoldDB" id="A0AAE1N7Q4"/>
<sequence>MRLTSLVIDSVFSPINITRPLRYHCRFLSTFTSPLLGPASKKCNQNLQKSVRDLADQKIACSLLKIENDPDDEVCELVSGVELSLGELEDSIHAYLFKAVKNNNGTGILLLSDIFGFEDSSTRDFAYRIACNGYNILVPDLFRGNPWSKDRPKAMFEEWIAAQSRERVVKDIWRWTNWMVDEFMAAGISRKLGILGFCFGGGRVLEVLAKDTGACFGAGVSFYGTRMESLDVSDVKVPVLFILGDNDPLCTVSDVQNIKKKLDGGSKLVTFQGRGHGFVHRPGSPEEDADAEKAFMIMREWLNDNLVI</sequence>
<keyword evidence="5" id="KW-0378">Hydrolase</keyword>
<reference evidence="7" key="1">
    <citation type="submission" date="2023-10" db="EMBL/GenBank/DDBJ databases">
        <title>Chromosome-level genome of the transformable northern wattle, Acacia crassicarpa.</title>
        <authorList>
            <person name="Massaro I."/>
            <person name="Sinha N.R."/>
            <person name="Poethig S."/>
            <person name="Leichty A.R."/>
        </authorList>
    </citation>
    <scope>NUCLEOTIDE SEQUENCE</scope>
    <source>
        <strain evidence="7">Acra3RX</strain>
        <tissue evidence="7">Leaf</tissue>
    </source>
</reference>
<dbReference type="GO" id="GO:0016787">
    <property type="term" value="F:hydrolase activity"/>
    <property type="evidence" value="ECO:0007669"/>
    <property type="project" value="UniProtKB-KW"/>
</dbReference>
<proteinExistence type="inferred from homology"/>
<dbReference type="Proteomes" id="UP001293593">
    <property type="component" value="Unassembled WGS sequence"/>
</dbReference>
<accession>A0AAE1N7Q4</accession>
<keyword evidence="4" id="KW-0963">Cytoplasm</keyword>
<dbReference type="InterPro" id="IPR042946">
    <property type="entry name" value="CMBL"/>
</dbReference>
<evidence type="ECO:0000256" key="1">
    <source>
        <dbReference type="ARBA" id="ARBA00004514"/>
    </source>
</evidence>
<evidence type="ECO:0000313" key="7">
    <source>
        <dbReference type="EMBL" id="KAK4284970.1"/>
    </source>
</evidence>
<gene>
    <name evidence="7" type="ORF">QN277_001728</name>
</gene>
<evidence type="ECO:0000256" key="3">
    <source>
        <dbReference type="ARBA" id="ARBA00014180"/>
    </source>
</evidence>